<dbReference type="Proteomes" id="UP000790347">
    <property type="component" value="Unassembled WGS sequence"/>
</dbReference>
<sequence>MESFALSLGTFFLRWLYIYYAFMQISSSSSSSVCLTYITEITMTLLMPFSYQAQKIKVEEDNFPVNLILGFWLSNVNRIFCAAASLFYCFELE</sequence>
<evidence type="ECO:0000313" key="2">
    <source>
        <dbReference type="Proteomes" id="UP000790347"/>
    </source>
</evidence>
<keyword evidence="2" id="KW-1185">Reference proteome</keyword>
<organism evidence="1 2">
    <name type="scientific">Dermatophagoides farinae</name>
    <name type="common">American house dust mite</name>
    <dbReference type="NCBI Taxonomy" id="6954"/>
    <lineage>
        <taxon>Eukaryota</taxon>
        <taxon>Metazoa</taxon>
        <taxon>Ecdysozoa</taxon>
        <taxon>Arthropoda</taxon>
        <taxon>Chelicerata</taxon>
        <taxon>Arachnida</taxon>
        <taxon>Acari</taxon>
        <taxon>Acariformes</taxon>
        <taxon>Sarcoptiformes</taxon>
        <taxon>Astigmata</taxon>
        <taxon>Psoroptidia</taxon>
        <taxon>Analgoidea</taxon>
        <taxon>Pyroglyphidae</taxon>
        <taxon>Dermatophagoidinae</taxon>
        <taxon>Dermatophagoides</taxon>
    </lineage>
</organism>
<accession>A0A922IFN8</accession>
<dbReference type="AlphaFoldDB" id="A0A922IFN8"/>
<dbReference type="EMBL" id="ASGP02000001">
    <property type="protein sequence ID" value="KAH9529982.1"/>
    <property type="molecule type" value="Genomic_DNA"/>
</dbReference>
<comment type="caution">
    <text evidence="1">The sequence shown here is derived from an EMBL/GenBank/DDBJ whole genome shotgun (WGS) entry which is preliminary data.</text>
</comment>
<proteinExistence type="predicted"/>
<evidence type="ECO:0000313" key="1">
    <source>
        <dbReference type="EMBL" id="KAH9529982.1"/>
    </source>
</evidence>
<name>A0A922IFN8_DERFA</name>
<gene>
    <name evidence="1" type="ORF">DERF_003830</name>
</gene>
<reference evidence="1" key="1">
    <citation type="submission" date="2013-05" db="EMBL/GenBank/DDBJ databases">
        <authorList>
            <person name="Yim A.K.Y."/>
            <person name="Chan T.F."/>
            <person name="Ji K.M."/>
            <person name="Liu X.Y."/>
            <person name="Zhou J.W."/>
            <person name="Li R.Q."/>
            <person name="Yang K.Y."/>
            <person name="Li J."/>
            <person name="Li M."/>
            <person name="Law P.T.W."/>
            <person name="Wu Y.L."/>
            <person name="Cai Z.L."/>
            <person name="Qin H."/>
            <person name="Bao Y."/>
            <person name="Leung R.K.K."/>
            <person name="Ng P.K.S."/>
            <person name="Zou J."/>
            <person name="Zhong X.J."/>
            <person name="Ran P.X."/>
            <person name="Zhong N.S."/>
            <person name="Liu Z.G."/>
            <person name="Tsui S.K.W."/>
        </authorList>
    </citation>
    <scope>NUCLEOTIDE SEQUENCE</scope>
    <source>
        <strain evidence="1">Derf</strain>
        <tissue evidence="1">Whole organism</tissue>
    </source>
</reference>
<reference evidence="1" key="2">
    <citation type="journal article" date="2022" name="Res Sq">
        <title>Comparative Genomics Reveals Insights into the Divergent Evolution of Astigmatic Mites and Household Pest Adaptations.</title>
        <authorList>
            <person name="Xiong Q."/>
            <person name="Wan A.T.-Y."/>
            <person name="Liu X.-Y."/>
            <person name="Fung C.S.-H."/>
            <person name="Xiao X."/>
            <person name="Malainual N."/>
            <person name="Hou J."/>
            <person name="Wang L."/>
            <person name="Wang M."/>
            <person name="Yang K."/>
            <person name="Cui Y."/>
            <person name="Leung E."/>
            <person name="Nong W."/>
            <person name="Shin S.-K."/>
            <person name="Au S."/>
            <person name="Jeong K.Y."/>
            <person name="Chew F.T."/>
            <person name="Hui J."/>
            <person name="Leung T.F."/>
            <person name="Tungtrongchitr A."/>
            <person name="Zhong N."/>
            <person name="Liu Z."/>
            <person name="Tsui S."/>
        </authorList>
    </citation>
    <scope>NUCLEOTIDE SEQUENCE</scope>
    <source>
        <strain evidence="1">Derf</strain>
        <tissue evidence="1">Whole organism</tissue>
    </source>
</reference>
<protein>
    <submittedName>
        <fullName evidence="1">Uncharacterized protein</fullName>
    </submittedName>
</protein>